<keyword evidence="2" id="KW-0812">Transmembrane</keyword>
<feature type="compositionally biased region" description="Acidic residues" evidence="1">
    <location>
        <begin position="147"/>
        <end position="166"/>
    </location>
</feature>
<dbReference type="AlphaFoldDB" id="A0A1F7WNH9"/>
<proteinExistence type="predicted"/>
<feature type="region of interest" description="Disordered" evidence="1">
    <location>
        <begin position="142"/>
        <end position="198"/>
    </location>
</feature>
<gene>
    <name evidence="3" type="ORF">A2112_01345</name>
</gene>
<organism evidence="3 4">
    <name type="scientific">Candidatus Woesebacteria bacterium GWA1_42_12</name>
    <dbReference type="NCBI Taxonomy" id="1802472"/>
    <lineage>
        <taxon>Bacteria</taxon>
        <taxon>Candidatus Woeseibacteriota</taxon>
    </lineage>
</organism>
<reference evidence="3 4" key="1">
    <citation type="journal article" date="2016" name="Nat. Commun.">
        <title>Thousands of microbial genomes shed light on interconnected biogeochemical processes in an aquifer system.</title>
        <authorList>
            <person name="Anantharaman K."/>
            <person name="Brown C.T."/>
            <person name="Hug L.A."/>
            <person name="Sharon I."/>
            <person name="Castelle C.J."/>
            <person name="Probst A.J."/>
            <person name="Thomas B.C."/>
            <person name="Singh A."/>
            <person name="Wilkins M.J."/>
            <person name="Karaoz U."/>
            <person name="Brodie E.L."/>
            <person name="Williams K.H."/>
            <person name="Hubbard S.S."/>
            <person name="Banfield J.F."/>
        </authorList>
    </citation>
    <scope>NUCLEOTIDE SEQUENCE [LARGE SCALE GENOMIC DNA]</scope>
</reference>
<evidence type="ECO:0000313" key="4">
    <source>
        <dbReference type="Proteomes" id="UP000177091"/>
    </source>
</evidence>
<evidence type="ECO:0000256" key="1">
    <source>
        <dbReference type="SAM" id="MobiDB-lite"/>
    </source>
</evidence>
<keyword evidence="2" id="KW-1133">Transmembrane helix</keyword>
<accession>A0A1F7WNH9</accession>
<evidence type="ECO:0000256" key="2">
    <source>
        <dbReference type="SAM" id="Phobius"/>
    </source>
</evidence>
<sequence>MSEKVSILNLLKKRPFNIISIFLVLGILAIGVVALSGGRIASDKISRVEIESGGRSITVNENGLVEITTEAGTTYSSLDSQKLSNLFNYIKKKAAGPQKLSADSPGNIIAITLVIDGEEITIYIDADDPEFQDIINEILEGSGGGEDISDYFDGDGDTGQGDEDGSDGQGFFDTTPTPTQGVSAPSPTGGVSPNLYLPPGVADPGGDCTSWNEDITGKAVISNTVCFEE</sequence>
<comment type="caution">
    <text evidence="3">The sequence shown here is derived from an EMBL/GenBank/DDBJ whole genome shotgun (WGS) entry which is preliminary data.</text>
</comment>
<protein>
    <submittedName>
        <fullName evidence="3">Uncharacterized protein</fullName>
    </submittedName>
</protein>
<keyword evidence="2" id="KW-0472">Membrane</keyword>
<feature type="transmembrane region" description="Helical" evidence="2">
    <location>
        <begin position="16"/>
        <end position="37"/>
    </location>
</feature>
<dbReference type="Proteomes" id="UP000177091">
    <property type="component" value="Unassembled WGS sequence"/>
</dbReference>
<evidence type="ECO:0000313" key="3">
    <source>
        <dbReference type="EMBL" id="OGM04403.1"/>
    </source>
</evidence>
<name>A0A1F7WNH9_9BACT</name>
<feature type="compositionally biased region" description="Polar residues" evidence="1">
    <location>
        <begin position="174"/>
        <end position="191"/>
    </location>
</feature>
<dbReference type="EMBL" id="MGFK01000014">
    <property type="protein sequence ID" value="OGM04403.1"/>
    <property type="molecule type" value="Genomic_DNA"/>
</dbReference>